<protein>
    <submittedName>
        <fullName evidence="2">Secreted protein</fullName>
    </submittedName>
</protein>
<dbReference type="Proteomes" id="UP000095280">
    <property type="component" value="Unplaced"/>
</dbReference>
<sequence length="296" mass="31533">GLAPARPKSGAASALSAPNCCRLDEALATPRRLRRLLPELRPAGTRSSELAACATHQLLPRLPKRRLLAPPLAYLLRLVRRLRCPGSSFCVGCPACTRLPATQSAAGAAAALLLDADLRLAEFFPDCLAFQHVQRRVSCDRGARQIRQLAGGQAGLGLRVHSRGGALLPGQAVAAPRLSLHDCQLSYANHAKLRSASVSAVRLFSNVPESRLPPPPGHSWCSVCARHSPTGIRIVQPAARAPRCTRLPGCTASAATDASRPSISTLTTAGLACRRRTELLTEMHLLAMKKICSVHF</sequence>
<name>A0A1I8FNX3_9PLAT</name>
<keyword evidence="1" id="KW-1185">Reference proteome</keyword>
<evidence type="ECO:0000313" key="2">
    <source>
        <dbReference type="WBParaSite" id="maker-unitig_40579-snap-gene-0.2-mRNA-1"/>
    </source>
</evidence>
<evidence type="ECO:0000313" key="1">
    <source>
        <dbReference type="Proteomes" id="UP000095280"/>
    </source>
</evidence>
<organism evidence="1 2">
    <name type="scientific">Macrostomum lignano</name>
    <dbReference type="NCBI Taxonomy" id="282301"/>
    <lineage>
        <taxon>Eukaryota</taxon>
        <taxon>Metazoa</taxon>
        <taxon>Spiralia</taxon>
        <taxon>Lophotrochozoa</taxon>
        <taxon>Platyhelminthes</taxon>
        <taxon>Rhabditophora</taxon>
        <taxon>Macrostomorpha</taxon>
        <taxon>Macrostomida</taxon>
        <taxon>Macrostomidae</taxon>
        <taxon>Macrostomum</taxon>
    </lineage>
</organism>
<reference evidence="2" key="1">
    <citation type="submission" date="2016-11" db="UniProtKB">
        <authorList>
            <consortium name="WormBaseParasite"/>
        </authorList>
    </citation>
    <scope>IDENTIFICATION</scope>
</reference>
<dbReference type="WBParaSite" id="maker-unitig_40579-snap-gene-0.2-mRNA-1">
    <property type="protein sequence ID" value="maker-unitig_40579-snap-gene-0.2-mRNA-1"/>
    <property type="gene ID" value="maker-unitig_40579-snap-gene-0.2"/>
</dbReference>
<accession>A0A1I8FNX3</accession>
<dbReference type="AlphaFoldDB" id="A0A1I8FNX3"/>
<proteinExistence type="predicted"/>